<dbReference type="PROSITE" id="PS50937">
    <property type="entry name" value="HTH_MERR_2"/>
    <property type="match status" value="1"/>
</dbReference>
<accession>A0A9X2WCG7</accession>
<proteinExistence type="predicted"/>
<dbReference type="SUPFAM" id="SSF46955">
    <property type="entry name" value="Putative DNA-binding domain"/>
    <property type="match status" value="1"/>
</dbReference>
<evidence type="ECO:0000313" key="4">
    <source>
        <dbReference type="Proteomes" id="UP001147830"/>
    </source>
</evidence>
<dbReference type="EMBL" id="JAOANI010000009">
    <property type="protein sequence ID" value="MCT7357803.1"/>
    <property type="molecule type" value="Genomic_DNA"/>
</dbReference>
<comment type="caution">
    <text evidence="3">The sequence shown here is derived from an EMBL/GenBank/DDBJ whole genome shotgun (WGS) entry which is preliminary data.</text>
</comment>
<dbReference type="PRINTS" id="PR00040">
    <property type="entry name" value="HTHMERR"/>
</dbReference>
<reference evidence="3" key="2">
    <citation type="submission" date="2022-08" db="EMBL/GenBank/DDBJ databases">
        <authorList>
            <person name="Dong C."/>
        </authorList>
    </citation>
    <scope>NUCLEOTIDE SEQUENCE</scope>
    <source>
        <strain evidence="3">59MF3M-4</strain>
    </source>
</reference>
<dbReference type="RefSeq" id="WP_260974734.1">
    <property type="nucleotide sequence ID" value="NZ_JAOANI010000009.1"/>
</dbReference>
<name>A0A9X2WCG7_9GAMM</name>
<dbReference type="Gene3D" id="1.10.1660.10">
    <property type="match status" value="1"/>
</dbReference>
<dbReference type="Proteomes" id="UP001147830">
    <property type="component" value="Unassembled WGS sequence"/>
</dbReference>
<dbReference type="PANTHER" id="PTHR30204">
    <property type="entry name" value="REDOX-CYCLING DRUG-SENSING TRANSCRIPTIONAL ACTIVATOR SOXR"/>
    <property type="match status" value="1"/>
</dbReference>
<evidence type="ECO:0000256" key="1">
    <source>
        <dbReference type="ARBA" id="ARBA00023125"/>
    </source>
</evidence>
<evidence type="ECO:0000259" key="2">
    <source>
        <dbReference type="PROSITE" id="PS50937"/>
    </source>
</evidence>
<evidence type="ECO:0000313" key="3">
    <source>
        <dbReference type="EMBL" id="MCT7357803.1"/>
    </source>
</evidence>
<dbReference type="PANTHER" id="PTHR30204:SF98">
    <property type="entry name" value="HTH-TYPE TRANSCRIPTIONAL REGULATOR ADHR"/>
    <property type="match status" value="1"/>
</dbReference>
<reference evidence="3" key="1">
    <citation type="journal article" date="2022" name="Front. Microbiol.">
        <title>Genome-based taxonomic rearrangement of Oceanobacter-related bacteria including the description of Thalassolituus hydrocarbonoclasticus sp. nov. and Thalassolituus pacificus sp. nov. and emended description of the genus Thalassolituus.</title>
        <authorList>
            <person name="Dong C."/>
            <person name="Wei L."/>
            <person name="Wang J."/>
            <person name="Lai Q."/>
            <person name="Huang Z."/>
            <person name="Shao Z."/>
        </authorList>
    </citation>
    <scope>NUCLEOTIDE SEQUENCE</scope>
    <source>
        <strain evidence="3">59MF3M-4</strain>
    </source>
</reference>
<organism evidence="3 4">
    <name type="scientific">Thalassolituus pacificus</name>
    <dbReference type="NCBI Taxonomy" id="2975440"/>
    <lineage>
        <taxon>Bacteria</taxon>
        <taxon>Pseudomonadati</taxon>
        <taxon>Pseudomonadota</taxon>
        <taxon>Gammaproteobacteria</taxon>
        <taxon>Oceanospirillales</taxon>
        <taxon>Oceanospirillaceae</taxon>
        <taxon>Thalassolituus</taxon>
    </lineage>
</organism>
<dbReference type="InterPro" id="IPR047057">
    <property type="entry name" value="MerR_fam"/>
</dbReference>
<keyword evidence="1" id="KW-0238">DNA-binding</keyword>
<feature type="domain" description="HTH merR-type" evidence="2">
    <location>
        <begin position="1"/>
        <end position="68"/>
    </location>
</feature>
<sequence>MNIKAFAEQTGVSAHTLRYYEKIGLLQVQRNQSGHRVFSDKDLEWITFILRLKDTGMPLQHIIEYAEFRAQGDSTMAERQRLLQQHRDILQARIARELEHLQVLDNKIGYYRQLTGKG</sequence>
<dbReference type="GO" id="GO:0003700">
    <property type="term" value="F:DNA-binding transcription factor activity"/>
    <property type="evidence" value="ECO:0007669"/>
    <property type="project" value="InterPro"/>
</dbReference>
<dbReference type="SMART" id="SM00422">
    <property type="entry name" value="HTH_MERR"/>
    <property type="match status" value="1"/>
</dbReference>
<gene>
    <name evidence="3" type="ORF">NYR02_02050</name>
</gene>
<dbReference type="Pfam" id="PF13411">
    <property type="entry name" value="MerR_1"/>
    <property type="match status" value="1"/>
</dbReference>
<dbReference type="InterPro" id="IPR009061">
    <property type="entry name" value="DNA-bd_dom_put_sf"/>
</dbReference>
<dbReference type="CDD" id="cd01109">
    <property type="entry name" value="HTH_YyaN"/>
    <property type="match status" value="1"/>
</dbReference>
<dbReference type="InterPro" id="IPR000551">
    <property type="entry name" value="MerR-type_HTH_dom"/>
</dbReference>
<keyword evidence="4" id="KW-1185">Reference proteome</keyword>
<dbReference type="AlphaFoldDB" id="A0A9X2WCG7"/>
<protein>
    <submittedName>
        <fullName evidence="3">MerR family transcriptional regulator</fullName>
    </submittedName>
</protein>
<dbReference type="GO" id="GO:0003677">
    <property type="term" value="F:DNA binding"/>
    <property type="evidence" value="ECO:0007669"/>
    <property type="project" value="UniProtKB-KW"/>
</dbReference>